<name>A0AAJ2BY71_9PSED</name>
<evidence type="ECO:0000313" key="2">
    <source>
        <dbReference type="Proteomes" id="UP001268036"/>
    </source>
</evidence>
<evidence type="ECO:0000313" key="1">
    <source>
        <dbReference type="EMBL" id="MDR6234953.1"/>
    </source>
</evidence>
<gene>
    <name evidence="1" type="ORF">QE440_002694</name>
</gene>
<protein>
    <submittedName>
        <fullName evidence="1">Uncharacterized protein</fullName>
    </submittedName>
</protein>
<proteinExistence type="predicted"/>
<accession>A0AAJ2BY71</accession>
<dbReference type="Proteomes" id="UP001268036">
    <property type="component" value="Unassembled WGS sequence"/>
</dbReference>
<comment type="caution">
    <text evidence="1">The sequence shown here is derived from an EMBL/GenBank/DDBJ whole genome shotgun (WGS) entry which is preliminary data.</text>
</comment>
<reference evidence="1" key="1">
    <citation type="submission" date="2023-08" db="EMBL/GenBank/DDBJ databases">
        <title>Functional and genomic diversity of the sorghum phyllosphere microbiome.</title>
        <authorList>
            <person name="Shade A."/>
        </authorList>
    </citation>
    <scope>NUCLEOTIDE SEQUENCE</scope>
    <source>
        <strain evidence="1">SORGH_AS_0201</strain>
    </source>
</reference>
<dbReference type="EMBL" id="JAVJAF010000001">
    <property type="protein sequence ID" value="MDR6234953.1"/>
    <property type="molecule type" value="Genomic_DNA"/>
</dbReference>
<dbReference type="AlphaFoldDB" id="A0AAJ2BY71"/>
<sequence>MRVAVHQRSSLLGFAALSANLRRAASVRVIPRTERLDEGIAQDIEEGL</sequence>
<organism evidence="1 2">
    <name type="scientific">Pseudomonas oryzihabitans</name>
    <dbReference type="NCBI Taxonomy" id="47885"/>
    <lineage>
        <taxon>Bacteria</taxon>
        <taxon>Pseudomonadati</taxon>
        <taxon>Pseudomonadota</taxon>
        <taxon>Gammaproteobacteria</taxon>
        <taxon>Pseudomonadales</taxon>
        <taxon>Pseudomonadaceae</taxon>
        <taxon>Pseudomonas</taxon>
    </lineage>
</organism>